<sequence length="157" mass="18414">MYRMAMMAFSIGDTKLNKDRCIKLALVHDMAECIVGDISPADNISKSEKHRREEEAMKHLTGLLSEDVQKEIYELWEEYECQSSPEAKLVKELDQFEMILQAYEYEDLEKTPGRLQEFFDSTKGLRTNLSFYCIHSIYNMPIMGQCRMLYMMPTQLT</sequence>
<evidence type="ECO:0000313" key="4">
    <source>
        <dbReference type="EMBL" id="MBN3276679.1"/>
    </source>
</evidence>
<dbReference type="PANTHER" id="PTHR11845">
    <property type="entry name" value="5'-DEOXYNUCLEOTIDASE HDDC2"/>
    <property type="match status" value="1"/>
</dbReference>
<dbReference type="PANTHER" id="PTHR11845:SF13">
    <property type="entry name" value="5'-DEOXYNUCLEOTIDASE HDDC2"/>
    <property type="match status" value="1"/>
</dbReference>
<dbReference type="InterPro" id="IPR006674">
    <property type="entry name" value="HD_domain"/>
</dbReference>
<reference evidence="4" key="1">
    <citation type="journal article" date="2021" name="Cell">
        <title>Tracing the genetic footprints of vertebrate landing in non-teleost ray-finned fishes.</title>
        <authorList>
            <person name="Bi X."/>
            <person name="Wang K."/>
            <person name="Yang L."/>
            <person name="Pan H."/>
            <person name="Jiang H."/>
            <person name="Wei Q."/>
            <person name="Fang M."/>
            <person name="Yu H."/>
            <person name="Zhu C."/>
            <person name="Cai Y."/>
            <person name="He Y."/>
            <person name="Gan X."/>
            <person name="Zeng H."/>
            <person name="Yu D."/>
            <person name="Zhu Y."/>
            <person name="Jiang H."/>
            <person name="Qiu Q."/>
            <person name="Yang H."/>
            <person name="Zhang Y.E."/>
            <person name="Wang W."/>
            <person name="Zhu M."/>
            <person name="He S."/>
            <person name="Zhang G."/>
        </authorList>
    </citation>
    <scope>NUCLEOTIDE SEQUENCE</scope>
    <source>
        <strain evidence="4">Pddl_001</strain>
    </source>
</reference>
<feature type="non-terminal residue" evidence="4">
    <location>
        <position position="157"/>
    </location>
</feature>
<dbReference type="Gene3D" id="1.10.3210.10">
    <property type="entry name" value="Hypothetical protein af1432"/>
    <property type="match status" value="1"/>
</dbReference>
<organism evidence="4 5">
    <name type="scientific">Polyodon spathula</name>
    <name type="common">North American paddlefish</name>
    <name type="synonym">Squalus spathula</name>
    <dbReference type="NCBI Taxonomy" id="7913"/>
    <lineage>
        <taxon>Eukaryota</taxon>
        <taxon>Metazoa</taxon>
        <taxon>Chordata</taxon>
        <taxon>Craniata</taxon>
        <taxon>Vertebrata</taxon>
        <taxon>Euteleostomi</taxon>
        <taxon>Actinopterygii</taxon>
        <taxon>Chondrostei</taxon>
        <taxon>Acipenseriformes</taxon>
        <taxon>Polyodontidae</taxon>
        <taxon>Polyodon</taxon>
    </lineage>
</organism>
<feature type="domain" description="HD" evidence="3">
    <location>
        <begin position="1"/>
        <end position="99"/>
    </location>
</feature>
<protein>
    <submittedName>
        <fullName evidence="4">HDDC2 protein</fullName>
    </submittedName>
</protein>
<evidence type="ECO:0000256" key="1">
    <source>
        <dbReference type="ARBA" id="ARBA00022723"/>
    </source>
</evidence>
<name>A0ABS2XRZ8_POLSP</name>
<evidence type="ECO:0000259" key="3">
    <source>
        <dbReference type="PROSITE" id="PS51831"/>
    </source>
</evidence>
<keyword evidence="2" id="KW-0378">Hydrolase</keyword>
<feature type="non-terminal residue" evidence="4">
    <location>
        <position position="1"/>
    </location>
</feature>
<dbReference type="InterPro" id="IPR039356">
    <property type="entry name" value="YfbR/HDDC2"/>
</dbReference>
<accession>A0ABS2XRZ8</accession>
<dbReference type="SUPFAM" id="SSF109604">
    <property type="entry name" value="HD-domain/PDEase-like"/>
    <property type="match status" value="1"/>
</dbReference>
<proteinExistence type="predicted"/>
<dbReference type="PROSITE" id="PS51831">
    <property type="entry name" value="HD"/>
    <property type="match status" value="1"/>
</dbReference>
<comment type="caution">
    <text evidence="4">The sequence shown here is derived from an EMBL/GenBank/DDBJ whole genome shotgun (WGS) entry which is preliminary data.</text>
</comment>
<evidence type="ECO:0000313" key="5">
    <source>
        <dbReference type="Proteomes" id="UP001166093"/>
    </source>
</evidence>
<dbReference type="Pfam" id="PF13023">
    <property type="entry name" value="HD_3"/>
    <property type="match status" value="1"/>
</dbReference>
<dbReference type="Proteomes" id="UP001166093">
    <property type="component" value="Unassembled WGS sequence"/>
</dbReference>
<dbReference type="EMBL" id="JAAWVQ010061873">
    <property type="protein sequence ID" value="MBN3276679.1"/>
    <property type="molecule type" value="Genomic_DNA"/>
</dbReference>
<gene>
    <name evidence="4" type="primary">Hddc2</name>
    <name evidence="4" type="ORF">GTO93_0017514</name>
</gene>
<keyword evidence="5" id="KW-1185">Reference proteome</keyword>
<keyword evidence="1" id="KW-0479">Metal-binding</keyword>
<evidence type="ECO:0000256" key="2">
    <source>
        <dbReference type="ARBA" id="ARBA00022801"/>
    </source>
</evidence>